<name>A0ABU9HA71_9GAMM</name>
<keyword evidence="3" id="KW-1185">Reference proteome</keyword>
<evidence type="ECO:0000259" key="1">
    <source>
        <dbReference type="Pfam" id="PF00717"/>
    </source>
</evidence>
<gene>
    <name evidence="2" type="ORF">V6255_06485</name>
</gene>
<dbReference type="RefSeq" id="WP_341627420.1">
    <property type="nucleotide sequence ID" value="NZ_JBAKBA010000011.1"/>
</dbReference>
<evidence type="ECO:0000313" key="3">
    <source>
        <dbReference type="Proteomes" id="UP001366060"/>
    </source>
</evidence>
<dbReference type="InterPro" id="IPR015927">
    <property type="entry name" value="Peptidase_S24_S26A/B/C"/>
</dbReference>
<protein>
    <submittedName>
        <fullName evidence="2">S24/S26 family peptidase</fullName>
    </submittedName>
</protein>
<dbReference type="Pfam" id="PF00717">
    <property type="entry name" value="Peptidase_S24"/>
    <property type="match status" value="1"/>
</dbReference>
<dbReference type="Proteomes" id="UP001366060">
    <property type="component" value="Unassembled WGS sequence"/>
</dbReference>
<dbReference type="CDD" id="cd06462">
    <property type="entry name" value="Peptidase_S24_S26"/>
    <property type="match status" value="1"/>
</dbReference>
<reference evidence="2 3" key="1">
    <citation type="submission" date="2024-02" db="EMBL/GenBank/DDBJ databases">
        <title>Bacteria isolated from the canopy kelp, Nereocystis luetkeana.</title>
        <authorList>
            <person name="Pfister C.A."/>
            <person name="Younker I.T."/>
            <person name="Light S.H."/>
        </authorList>
    </citation>
    <scope>NUCLEOTIDE SEQUENCE [LARGE SCALE GENOMIC DNA]</scope>
    <source>
        <strain evidence="2 3">TI.2.07</strain>
    </source>
</reference>
<evidence type="ECO:0000313" key="2">
    <source>
        <dbReference type="EMBL" id="MEL0658788.1"/>
    </source>
</evidence>
<sequence length="123" mass="14153">MQLGLFKFTGVVMFSMIKVQGTSMVPRLQHGDFVFISHWQRSLKVGDLVVVDHALYRFIIKRVVEIDCNGLLWIAGENESSLKPEELGWIIPNKLVGKVLFCICANKKFRPLLREDKTHTKPR</sequence>
<feature type="domain" description="Peptidase S24/S26A/S26B/S26C" evidence="1">
    <location>
        <begin position="16"/>
        <end position="87"/>
    </location>
</feature>
<dbReference type="EMBL" id="JBAKBA010000011">
    <property type="protein sequence ID" value="MEL0658788.1"/>
    <property type="molecule type" value="Genomic_DNA"/>
</dbReference>
<organism evidence="2 3">
    <name type="scientific">Psychromonas arctica</name>
    <dbReference type="NCBI Taxonomy" id="168275"/>
    <lineage>
        <taxon>Bacteria</taxon>
        <taxon>Pseudomonadati</taxon>
        <taxon>Pseudomonadota</taxon>
        <taxon>Gammaproteobacteria</taxon>
        <taxon>Alteromonadales</taxon>
        <taxon>Psychromonadaceae</taxon>
        <taxon>Psychromonas</taxon>
    </lineage>
</organism>
<proteinExistence type="predicted"/>
<dbReference type="InterPro" id="IPR036286">
    <property type="entry name" value="LexA/Signal_pep-like_sf"/>
</dbReference>
<dbReference type="Gene3D" id="2.10.109.10">
    <property type="entry name" value="Umud Fragment, subunit A"/>
    <property type="match status" value="1"/>
</dbReference>
<comment type="caution">
    <text evidence="2">The sequence shown here is derived from an EMBL/GenBank/DDBJ whole genome shotgun (WGS) entry which is preliminary data.</text>
</comment>
<dbReference type="SUPFAM" id="SSF51306">
    <property type="entry name" value="LexA/Signal peptidase"/>
    <property type="match status" value="1"/>
</dbReference>
<accession>A0ABU9HA71</accession>